<proteinExistence type="predicted"/>
<gene>
    <name evidence="1" type="ORF">MKY91_18010</name>
</gene>
<dbReference type="RefSeq" id="WP_203087916.1">
    <property type="nucleotide sequence ID" value="NZ_JAEUZA010000002.1"/>
</dbReference>
<keyword evidence="2" id="KW-1185">Reference proteome</keyword>
<sequence length="89" mass="10061">MIELLLEMMMIGAILLIGLYMLAAFARINLAFSHHKIRSNQLKERLVTIYSSRIDPPVCPMSVTYRPKIPSIYDQYASDDEAPSFVVAA</sequence>
<reference evidence="1 2" key="1">
    <citation type="submission" date="2024-03" db="EMBL/GenBank/DDBJ databases">
        <title>Bacilli Hybrid Assemblies.</title>
        <authorList>
            <person name="Kovac J."/>
        </authorList>
    </citation>
    <scope>NUCLEOTIDE SEQUENCE [LARGE SCALE GENOMIC DNA]</scope>
    <source>
        <strain evidence="1 2">FSL R7-0666</strain>
    </source>
</reference>
<protein>
    <submittedName>
        <fullName evidence="1">Uncharacterized protein</fullName>
    </submittedName>
</protein>
<evidence type="ECO:0000313" key="1">
    <source>
        <dbReference type="EMBL" id="MEN0645057.1"/>
    </source>
</evidence>
<name>A0ABU9VMC9_9BACI</name>
<dbReference type="EMBL" id="JBCITK010000001">
    <property type="protein sequence ID" value="MEN0645057.1"/>
    <property type="molecule type" value="Genomic_DNA"/>
</dbReference>
<dbReference type="Proteomes" id="UP001418796">
    <property type="component" value="Unassembled WGS sequence"/>
</dbReference>
<accession>A0ABU9VMC9</accession>
<comment type="caution">
    <text evidence="1">The sequence shown here is derived from an EMBL/GenBank/DDBJ whole genome shotgun (WGS) entry which is preliminary data.</text>
</comment>
<evidence type="ECO:0000313" key="2">
    <source>
        <dbReference type="Proteomes" id="UP001418796"/>
    </source>
</evidence>
<organism evidence="1 2">
    <name type="scientific">Alkalicoccobacillus gibsonii</name>
    <dbReference type="NCBI Taxonomy" id="79881"/>
    <lineage>
        <taxon>Bacteria</taxon>
        <taxon>Bacillati</taxon>
        <taxon>Bacillota</taxon>
        <taxon>Bacilli</taxon>
        <taxon>Bacillales</taxon>
        <taxon>Bacillaceae</taxon>
        <taxon>Alkalicoccobacillus</taxon>
    </lineage>
</organism>